<dbReference type="InterPro" id="IPR013108">
    <property type="entry name" value="Amidohydro_3"/>
</dbReference>
<dbReference type="InterPro" id="IPR032466">
    <property type="entry name" value="Metal_Hydrolase"/>
</dbReference>
<dbReference type="Gene3D" id="3.20.20.140">
    <property type="entry name" value="Metal-dependent hydrolases"/>
    <property type="match status" value="1"/>
</dbReference>
<dbReference type="PANTHER" id="PTHR22642">
    <property type="entry name" value="IMIDAZOLONEPROPIONASE"/>
    <property type="match status" value="1"/>
</dbReference>
<sequence>MRILYRNARVHAPSHPDASALLVDGDMIGWIGDEHGAGQFGDVRVVDVAGGFVTPAFVDAHVHATATGLTLIGLDLSGAGTLTEALDLLERAARAGRGRPILGSGWDETRWPEGRAPTRAEVDRAAYGGSVYLARVDAHSAVVSSTLAVAVDGLAARAGFSPDGPLTRDAHDAVRTAAFAALSRGQVRDAQRAALQHAASFGIACVHEMAGPAISGADDLAGLLALADAEPLPEVIGYWGELFGIDTARELGAVGAAGDLFCDGSLGSHTAALHEPYADLPAISGALRFDTQDLAEHIVRCASAGLQAGFHAIGDAAVDQVLDAVELAGERLGRSGGAGHRIEHAELVRDPRRLAASGLLASMQPAFDAAWGGPDGMYAERLGTLRALDLNRFSELAAAGVPLAFGSDSPVTPLGPWAAVRAAAYPSEPGAAISARSAFTAHTRSGWRAAGRDGGVLAPGAAATFAVWQAGELGVDAPDERVARWSTDPRAAVPGLPDVAPGRELPRCLLTVRAGKTIFDAGIASG</sequence>
<gene>
    <name evidence="2" type="ORF">M6B22_21400</name>
</gene>
<protein>
    <submittedName>
        <fullName evidence="2">Amidohydrolase family protein</fullName>
    </submittedName>
</protein>
<dbReference type="PANTHER" id="PTHR22642:SF2">
    <property type="entry name" value="PROTEIN LONG AFTER FAR-RED 3"/>
    <property type="match status" value="1"/>
</dbReference>
<organism evidence="2 3">
    <name type="scientific">Jatrophihabitans cynanchi</name>
    <dbReference type="NCBI Taxonomy" id="2944128"/>
    <lineage>
        <taxon>Bacteria</taxon>
        <taxon>Bacillati</taxon>
        <taxon>Actinomycetota</taxon>
        <taxon>Actinomycetes</taxon>
        <taxon>Jatrophihabitantales</taxon>
        <taxon>Jatrophihabitantaceae</taxon>
        <taxon>Jatrophihabitans</taxon>
    </lineage>
</organism>
<keyword evidence="3" id="KW-1185">Reference proteome</keyword>
<accession>A0ABY7JXA9</accession>
<evidence type="ECO:0000313" key="3">
    <source>
        <dbReference type="Proteomes" id="UP001164693"/>
    </source>
</evidence>
<dbReference type="Proteomes" id="UP001164693">
    <property type="component" value="Chromosome"/>
</dbReference>
<dbReference type="RefSeq" id="WP_269443584.1">
    <property type="nucleotide sequence ID" value="NZ_CP097463.1"/>
</dbReference>
<dbReference type="SUPFAM" id="SSF51338">
    <property type="entry name" value="Composite domain of metallo-dependent hydrolases"/>
    <property type="match status" value="1"/>
</dbReference>
<reference evidence="2" key="1">
    <citation type="submission" date="2022-05" db="EMBL/GenBank/DDBJ databases">
        <title>Jatrophihabitans sp. SB3-54 whole genome sequence.</title>
        <authorList>
            <person name="Suh M.K."/>
            <person name="Eom M.K."/>
            <person name="Kim J.S."/>
            <person name="Kim H.S."/>
            <person name="Do H.E."/>
            <person name="Shin Y.K."/>
            <person name="Lee J.-S."/>
        </authorList>
    </citation>
    <scope>NUCLEOTIDE SEQUENCE</scope>
    <source>
        <strain evidence="2">SB3-54</strain>
    </source>
</reference>
<evidence type="ECO:0000313" key="2">
    <source>
        <dbReference type="EMBL" id="WAX57049.1"/>
    </source>
</evidence>
<dbReference type="InterPro" id="IPR011059">
    <property type="entry name" value="Metal-dep_hydrolase_composite"/>
</dbReference>
<dbReference type="Gene3D" id="2.30.40.10">
    <property type="entry name" value="Urease, subunit C, domain 1"/>
    <property type="match status" value="1"/>
</dbReference>
<dbReference type="Pfam" id="PF07969">
    <property type="entry name" value="Amidohydro_3"/>
    <property type="match status" value="1"/>
</dbReference>
<dbReference type="Gene3D" id="3.10.310.70">
    <property type="match status" value="1"/>
</dbReference>
<feature type="domain" description="Amidohydrolase 3" evidence="1">
    <location>
        <begin position="44"/>
        <end position="519"/>
    </location>
</feature>
<dbReference type="EMBL" id="CP097463">
    <property type="protein sequence ID" value="WAX57049.1"/>
    <property type="molecule type" value="Genomic_DNA"/>
</dbReference>
<evidence type="ECO:0000259" key="1">
    <source>
        <dbReference type="Pfam" id="PF07969"/>
    </source>
</evidence>
<name>A0ABY7JXA9_9ACTN</name>
<proteinExistence type="predicted"/>
<dbReference type="SUPFAM" id="SSF51556">
    <property type="entry name" value="Metallo-dependent hydrolases"/>
    <property type="match status" value="1"/>
</dbReference>